<dbReference type="GeneID" id="90994093"/>
<dbReference type="EMBL" id="FQTY01000009">
    <property type="protein sequence ID" value="SHE87906.1"/>
    <property type="molecule type" value="Genomic_DNA"/>
</dbReference>
<dbReference type="STRING" id="1123404.SAMN02745784_02095"/>
<evidence type="ECO:0000313" key="1">
    <source>
        <dbReference type="EMBL" id="SHE87906.1"/>
    </source>
</evidence>
<name>A0A1M4X322_9FIRM</name>
<proteinExistence type="predicted"/>
<keyword evidence="2" id="KW-1185">Reference proteome</keyword>
<protein>
    <submittedName>
        <fullName evidence="1">Uncharacterized protein</fullName>
    </submittedName>
</protein>
<dbReference type="RefSeq" id="WP_072976173.1">
    <property type="nucleotide sequence ID" value="NZ_FQTY01000009.1"/>
</dbReference>
<gene>
    <name evidence="1" type="ORF">SAMN02745784_02095</name>
</gene>
<sequence>MFKPYDYAFQIEVTVRAIFNCKEYELGGIADANFIEKNPFIAIAIVLGNFYNKVDGSFKERIDEFLNKYYLEMGKSILEIGEEKIKNIMKDFNNIIATI</sequence>
<dbReference type="AlphaFoldDB" id="A0A1M4X322"/>
<accession>A0A1M4X322</accession>
<evidence type="ECO:0000313" key="2">
    <source>
        <dbReference type="Proteomes" id="UP000184114"/>
    </source>
</evidence>
<reference evidence="2" key="1">
    <citation type="submission" date="2016-11" db="EMBL/GenBank/DDBJ databases">
        <authorList>
            <person name="Varghese N."/>
            <person name="Submissions S."/>
        </authorList>
    </citation>
    <scope>NUCLEOTIDE SEQUENCE [LARGE SCALE GENOMIC DNA]</scope>
    <source>
        <strain evidence="2">DSM 18095</strain>
    </source>
</reference>
<organism evidence="1 2">
    <name type="scientific">Tissierella praeacuta DSM 18095</name>
    <dbReference type="NCBI Taxonomy" id="1123404"/>
    <lineage>
        <taxon>Bacteria</taxon>
        <taxon>Bacillati</taxon>
        <taxon>Bacillota</taxon>
        <taxon>Tissierellia</taxon>
        <taxon>Tissierellales</taxon>
        <taxon>Tissierellaceae</taxon>
        <taxon>Tissierella</taxon>
    </lineage>
</organism>
<dbReference type="Proteomes" id="UP000184114">
    <property type="component" value="Unassembled WGS sequence"/>
</dbReference>